<name>A0A9X2ADD5_9BACL</name>
<dbReference type="InterPro" id="IPR043760">
    <property type="entry name" value="PycTM_dom"/>
</dbReference>
<evidence type="ECO:0000256" key="7">
    <source>
        <dbReference type="ARBA" id="ARBA00023136"/>
    </source>
</evidence>
<feature type="domain" description="Pycsar effector protein" evidence="9">
    <location>
        <begin position="76"/>
        <end position="208"/>
    </location>
</feature>
<evidence type="ECO:0000313" key="11">
    <source>
        <dbReference type="Proteomes" id="UP001139263"/>
    </source>
</evidence>
<feature type="transmembrane region" description="Helical" evidence="8">
    <location>
        <begin position="112"/>
        <end position="137"/>
    </location>
</feature>
<evidence type="ECO:0000256" key="1">
    <source>
        <dbReference type="ARBA" id="ARBA00004236"/>
    </source>
</evidence>
<evidence type="ECO:0000259" key="9">
    <source>
        <dbReference type="Pfam" id="PF18967"/>
    </source>
</evidence>
<keyword evidence="5 8" id="KW-1133">Transmembrane helix</keyword>
<dbReference type="RefSeq" id="WP_241716749.1">
    <property type="nucleotide sequence ID" value="NZ_JALBUF010000026.1"/>
</dbReference>
<dbReference type="Pfam" id="PF18967">
    <property type="entry name" value="PycTM"/>
    <property type="match status" value="1"/>
</dbReference>
<gene>
    <name evidence="10" type="ORF">MM817_03091</name>
</gene>
<dbReference type="AlphaFoldDB" id="A0A9X2ADD5"/>
<accession>A0A9X2ADD5</accession>
<evidence type="ECO:0000256" key="5">
    <source>
        <dbReference type="ARBA" id="ARBA00022989"/>
    </source>
</evidence>
<keyword evidence="2" id="KW-1003">Cell membrane</keyword>
<feature type="transmembrane region" description="Helical" evidence="8">
    <location>
        <begin position="87"/>
        <end position="106"/>
    </location>
</feature>
<keyword evidence="6" id="KW-0051">Antiviral defense</keyword>
<dbReference type="EMBL" id="JALBUF010000026">
    <property type="protein sequence ID" value="MCI0184794.1"/>
    <property type="molecule type" value="Genomic_DNA"/>
</dbReference>
<keyword evidence="7 8" id="KW-0472">Membrane</keyword>
<sequence>MPGGNPQDSGQGQPFTNELNVGSINIVLEHSKGEGDTEQQPANDCKIKELSESNGLKPESMNIVLDLFKNEYDAEHERASTFEGRSGILITLAGAILAFEAQNFIVPKKGSVASAGLLVAFEIISLALLVASMIALIKVVSTRTFYRVDFESFRTGGAYYDDFTTVIGTLIVTYSDSIKKTERVIETRSRWFSTGLWLLVAGLICVTVSRVMSLYIGG</sequence>
<evidence type="ECO:0000313" key="10">
    <source>
        <dbReference type="EMBL" id="MCI0184794.1"/>
    </source>
</evidence>
<evidence type="ECO:0000256" key="3">
    <source>
        <dbReference type="ARBA" id="ARBA00022692"/>
    </source>
</evidence>
<comment type="caution">
    <text evidence="10">The sequence shown here is derived from an EMBL/GenBank/DDBJ whole genome shotgun (WGS) entry which is preliminary data.</text>
</comment>
<comment type="subcellular location">
    <subcellularLocation>
        <location evidence="1">Cell membrane</location>
    </subcellularLocation>
</comment>
<evidence type="ECO:0000256" key="6">
    <source>
        <dbReference type="ARBA" id="ARBA00023118"/>
    </source>
</evidence>
<feature type="transmembrane region" description="Helical" evidence="8">
    <location>
        <begin position="196"/>
        <end position="216"/>
    </location>
</feature>
<organism evidence="10 11">
    <name type="scientific">Sulfoacidibacillus ferrooxidans</name>
    <dbReference type="NCBI Taxonomy" id="2005001"/>
    <lineage>
        <taxon>Bacteria</taxon>
        <taxon>Bacillati</taxon>
        <taxon>Bacillota</taxon>
        <taxon>Bacilli</taxon>
        <taxon>Bacillales</taxon>
        <taxon>Alicyclobacillaceae</taxon>
        <taxon>Sulfoacidibacillus</taxon>
    </lineage>
</organism>
<dbReference type="Proteomes" id="UP001139263">
    <property type="component" value="Unassembled WGS sequence"/>
</dbReference>
<protein>
    <recommendedName>
        <fullName evidence="9">Pycsar effector protein domain-containing protein</fullName>
    </recommendedName>
</protein>
<proteinExistence type="predicted"/>
<keyword evidence="4" id="KW-0547">Nucleotide-binding</keyword>
<evidence type="ECO:0000256" key="4">
    <source>
        <dbReference type="ARBA" id="ARBA00022741"/>
    </source>
</evidence>
<keyword evidence="3 8" id="KW-0812">Transmembrane</keyword>
<reference evidence="10" key="1">
    <citation type="submission" date="2022-03" db="EMBL/GenBank/DDBJ databases">
        <title>Draft Genome Sequence of Firmicute Strain S0AB, a Heterotrophic Iron/Sulfur-Oxidizing Extreme Acidophile.</title>
        <authorList>
            <person name="Vergara E."/>
            <person name="Pakostova E."/>
            <person name="Johnson D.B."/>
            <person name="Holmes D.S."/>
        </authorList>
    </citation>
    <scope>NUCLEOTIDE SEQUENCE</scope>
    <source>
        <strain evidence="10">S0AB</strain>
    </source>
</reference>
<evidence type="ECO:0000256" key="8">
    <source>
        <dbReference type="SAM" id="Phobius"/>
    </source>
</evidence>
<keyword evidence="11" id="KW-1185">Reference proteome</keyword>
<evidence type="ECO:0000256" key="2">
    <source>
        <dbReference type="ARBA" id="ARBA00022475"/>
    </source>
</evidence>